<gene>
    <name evidence="1" type="primary">B1045F02.38</name>
</gene>
<evidence type="ECO:0000313" key="1">
    <source>
        <dbReference type="EMBL" id="BAB93304.1"/>
    </source>
</evidence>
<organism evidence="1">
    <name type="scientific">Oryza sativa subsp. japonica</name>
    <name type="common">Rice</name>
    <dbReference type="NCBI Taxonomy" id="39947"/>
    <lineage>
        <taxon>Eukaryota</taxon>
        <taxon>Viridiplantae</taxon>
        <taxon>Streptophyta</taxon>
        <taxon>Embryophyta</taxon>
        <taxon>Tracheophyta</taxon>
        <taxon>Spermatophyta</taxon>
        <taxon>Magnoliopsida</taxon>
        <taxon>Liliopsida</taxon>
        <taxon>Poales</taxon>
        <taxon>Poaceae</taxon>
        <taxon>BOP clade</taxon>
        <taxon>Oryzoideae</taxon>
        <taxon>Oryzeae</taxon>
        <taxon>Oryzinae</taxon>
        <taxon>Oryza</taxon>
        <taxon>Oryza sativa</taxon>
    </lineage>
</organism>
<sequence>MAPQSCASRIDEDALTYVILPIHPVEGDSSGSGPTIASIMRSWGRHQSITFATSPIIYYRMGFCIQKNMIFVCGRPARMREMVCKDHHLRPAACEDRSSHAVT</sequence>
<dbReference type="Proteomes" id="UP000817658">
    <property type="component" value="Chromosome 1"/>
</dbReference>
<dbReference type="EMBL" id="AP003329">
    <property type="protein sequence ID" value="BAB93304.1"/>
    <property type="molecule type" value="Genomic_DNA"/>
</dbReference>
<proteinExistence type="predicted"/>
<reference evidence="1" key="1">
    <citation type="journal article" date="2002" name="Nature">
        <title>The genome sequence and structure of rice chromosome 1.</title>
        <authorList>
            <person name="Sasaki T."/>
            <person name="Matsumoto T."/>
            <person name="Yamamoto K."/>
            <person name="Sakata K."/>
            <person name="Baba T."/>
            <person name="Katayose Y."/>
            <person name="Wu J."/>
            <person name="Niimura Y."/>
            <person name="Cheng Z."/>
            <person name="Nagamura Y."/>
            <person name="Antonio B.A."/>
            <person name="Kanamori H."/>
            <person name="Hosokawa S."/>
            <person name="Masukawa M."/>
            <person name="Arikawa K."/>
            <person name="Chiden Y."/>
            <person name="Hayashi M."/>
            <person name="Okamoto M."/>
            <person name="Ando T."/>
            <person name="Aoki H."/>
            <person name="Arita K."/>
            <person name="Hamada M."/>
            <person name="Harada C."/>
            <person name="Hijishita S."/>
            <person name="Honda M."/>
            <person name="Ichikawa Y."/>
            <person name="Idonuma A."/>
            <person name="Iijima M."/>
            <person name="Ikeda M."/>
            <person name="Ikeno M."/>
            <person name="Itoh S."/>
            <person name="Itoh T."/>
            <person name="Itoh Y."/>
            <person name="Itoh Y."/>
            <person name="Iwabuchi A."/>
            <person name="Kamiya K."/>
            <person name="Karasawa W."/>
            <person name="Katagiri S."/>
            <person name="Kikuta A."/>
            <person name="Kobayashi N."/>
            <person name="Kono I."/>
            <person name="Machita K."/>
            <person name="Maehara T."/>
            <person name="Mizuno H."/>
            <person name="Mizubayashi T."/>
            <person name="Mukai Y."/>
            <person name="Nagasaki H."/>
            <person name="Nakashima M."/>
            <person name="Nakama Y."/>
            <person name="Nakamichi Y."/>
            <person name="Nakamura M."/>
            <person name="Namiki N."/>
            <person name="Negishi M."/>
            <person name="Ohta I."/>
            <person name="Ono N."/>
            <person name="Saji S."/>
            <person name="Sakai K."/>
            <person name="Shibata M."/>
            <person name="Shimokawa T."/>
            <person name="Shomura A."/>
            <person name="Song J."/>
            <person name="Takazaki Y."/>
            <person name="Terasawa K."/>
            <person name="Tsuji K."/>
            <person name="Waki K."/>
            <person name="Yamagata H."/>
            <person name="Yamane H."/>
            <person name="Yoshiki S."/>
            <person name="Yoshihara R."/>
            <person name="Yukawa K."/>
            <person name="Zhong H."/>
            <person name="Iwama H."/>
            <person name="Endo T."/>
            <person name="Ito H."/>
            <person name="Hahn J.H."/>
            <person name="Kim H.I."/>
            <person name="Eun M.Y."/>
            <person name="Yano M."/>
            <person name="Jiang J."/>
            <person name="Gojobori T."/>
        </authorList>
    </citation>
    <scope>NUCLEOTIDE SEQUENCE [LARGE SCALE GENOMIC DNA]</scope>
</reference>
<protein>
    <submittedName>
        <fullName evidence="1">Uncharacterized protein</fullName>
    </submittedName>
</protein>
<dbReference type="AlphaFoldDB" id="Q8LQW0"/>
<accession>Q8LQW0</accession>
<name>Q8LQW0_ORYSJ</name>